<evidence type="ECO:0000313" key="2">
    <source>
        <dbReference type="EMBL" id="TKR88981.1"/>
    </source>
</evidence>
<dbReference type="SMART" id="SM00225">
    <property type="entry name" value="BTB"/>
    <property type="match status" value="1"/>
</dbReference>
<evidence type="ECO:0000313" key="3">
    <source>
        <dbReference type="Proteomes" id="UP000298663"/>
    </source>
</evidence>
<gene>
    <name evidence="2" type="ORF">L596_013146</name>
</gene>
<sequence>MANGSAIIHIPVDKTSLSVNIGEFSWKASIKIGGQTTCKPKKESATVLWNCFAMGKFVASHLRKAHYDVWTASFGNNCIEFQSRFNEARREKAVKHPWGSNYTTTEELHVDIVDSFYADLANPENALIEDPTNAAKLKIQDQEIWVSKKMLAAHSLFFEALFRDKFKEGTDGIYELKEQKLEEFLQFLGIVHGLEMGVDGKTVERLMHLGDYFLAKNVLQYCGEYLRAAHNDEVPLAKKIFLASRYNLRWAAIDLINKASIEELKSLGSTLGFSSVASSLIYEKLRLV</sequence>
<accession>A0A4U5NZY1</accession>
<dbReference type="PROSITE" id="PS50097">
    <property type="entry name" value="BTB"/>
    <property type="match status" value="1"/>
</dbReference>
<dbReference type="InterPro" id="IPR011333">
    <property type="entry name" value="SKP1/BTB/POZ_sf"/>
</dbReference>
<proteinExistence type="predicted"/>
<dbReference type="Pfam" id="PF00651">
    <property type="entry name" value="BTB"/>
    <property type="match status" value="1"/>
</dbReference>
<reference evidence="2 3" key="1">
    <citation type="journal article" date="2015" name="Genome Biol.">
        <title>Comparative genomics of Steinernema reveals deeply conserved gene regulatory networks.</title>
        <authorList>
            <person name="Dillman A.R."/>
            <person name="Macchietto M."/>
            <person name="Porter C.F."/>
            <person name="Rogers A."/>
            <person name="Williams B."/>
            <person name="Antoshechkin I."/>
            <person name="Lee M.M."/>
            <person name="Goodwin Z."/>
            <person name="Lu X."/>
            <person name="Lewis E.E."/>
            <person name="Goodrich-Blair H."/>
            <person name="Stock S.P."/>
            <person name="Adams B.J."/>
            <person name="Sternberg P.W."/>
            <person name="Mortazavi A."/>
        </authorList>
    </citation>
    <scope>NUCLEOTIDE SEQUENCE [LARGE SCALE GENOMIC DNA]</scope>
    <source>
        <strain evidence="2 3">ALL</strain>
    </source>
</reference>
<evidence type="ECO:0000259" key="1">
    <source>
        <dbReference type="PROSITE" id="PS50097"/>
    </source>
</evidence>
<dbReference type="OrthoDB" id="5816681at2759"/>
<reference evidence="2 3" key="2">
    <citation type="journal article" date="2019" name="G3 (Bethesda)">
        <title>Hybrid Assembly of the Genome of the Entomopathogenic Nematode Steinernema carpocapsae Identifies the X-Chromosome.</title>
        <authorList>
            <person name="Serra L."/>
            <person name="Macchietto M."/>
            <person name="Macias-Munoz A."/>
            <person name="McGill C.J."/>
            <person name="Rodriguez I.M."/>
            <person name="Rodriguez B."/>
            <person name="Murad R."/>
            <person name="Mortazavi A."/>
        </authorList>
    </citation>
    <scope>NUCLEOTIDE SEQUENCE [LARGE SCALE GENOMIC DNA]</scope>
    <source>
        <strain evidence="2 3">ALL</strain>
    </source>
</reference>
<dbReference type="EMBL" id="AZBU02000003">
    <property type="protein sequence ID" value="TKR88981.1"/>
    <property type="molecule type" value="Genomic_DNA"/>
</dbReference>
<dbReference type="SUPFAM" id="SSF54695">
    <property type="entry name" value="POZ domain"/>
    <property type="match status" value="1"/>
</dbReference>
<dbReference type="AlphaFoldDB" id="A0A4U5NZY1"/>
<comment type="caution">
    <text evidence="2">The sequence shown here is derived from an EMBL/GenBank/DDBJ whole genome shotgun (WGS) entry which is preliminary data.</text>
</comment>
<name>A0A4U5NZY1_STECR</name>
<dbReference type="CDD" id="cd18186">
    <property type="entry name" value="BTB_POZ_ZBTB_KLHL-like"/>
    <property type="match status" value="1"/>
</dbReference>
<keyword evidence="3" id="KW-1185">Reference proteome</keyword>
<dbReference type="STRING" id="34508.A0A4U5NZY1"/>
<dbReference type="PANTHER" id="PTHR22744">
    <property type="entry name" value="HELIX LOOP HELIX PROTEIN 21-RELATED"/>
    <property type="match status" value="1"/>
</dbReference>
<organism evidence="2 3">
    <name type="scientific">Steinernema carpocapsae</name>
    <name type="common">Entomopathogenic nematode</name>
    <dbReference type="NCBI Taxonomy" id="34508"/>
    <lineage>
        <taxon>Eukaryota</taxon>
        <taxon>Metazoa</taxon>
        <taxon>Ecdysozoa</taxon>
        <taxon>Nematoda</taxon>
        <taxon>Chromadorea</taxon>
        <taxon>Rhabditida</taxon>
        <taxon>Tylenchina</taxon>
        <taxon>Panagrolaimomorpha</taxon>
        <taxon>Strongyloidoidea</taxon>
        <taxon>Steinernematidae</taxon>
        <taxon>Steinernema</taxon>
    </lineage>
</organism>
<dbReference type="Proteomes" id="UP000298663">
    <property type="component" value="Unassembled WGS sequence"/>
</dbReference>
<dbReference type="PANTHER" id="PTHR22744:SF14">
    <property type="entry name" value="BTB DOMAIN-CONTAINING PROTEIN-RELATED"/>
    <property type="match status" value="1"/>
</dbReference>
<dbReference type="Gene3D" id="3.30.710.10">
    <property type="entry name" value="Potassium Channel Kv1.1, Chain A"/>
    <property type="match status" value="1"/>
</dbReference>
<feature type="domain" description="BTB" evidence="1">
    <location>
        <begin position="133"/>
        <end position="200"/>
    </location>
</feature>
<dbReference type="InterPro" id="IPR000210">
    <property type="entry name" value="BTB/POZ_dom"/>
</dbReference>
<protein>
    <recommendedName>
        <fullName evidence="1">BTB domain-containing protein</fullName>
    </recommendedName>
</protein>